<feature type="region of interest" description="Disordered" evidence="1">
    <location>
        <begin position="170"/>
        <end position="236"/>
    </location>
</feature>
<sequence>GRTVVGRAPARRPDARCGCGWTFRALWRGGGVDIRDHRQPGGGRRRAAHPAGERDPADPLRGDPPARGLPRQHRRVQRRRRLARRHGRRAPRRAHPLRPGGVAGLRAPAPARRAPLVHPGQPEGHRPRRRAVRHPRRQDRPARALRAAGPQHRVGARRPVRHADPALLGVHGDRQRHLERRLHRARVDPRGELGPGRAVPGADQLRRHRPAPRRARRADRAPPPDADRGPAPRSAV</sequence>
<evidence type="ECO:0000256" key="1">
    <source>
        <dbReference type="SAM" id="MobiDB-lite"/>
    </source>
</evidence>
<feature type="compositionally biased region" description="Basic and acidic residues" evidence="1">
    <location>
        <begin position="218"/>
        <end position="230"/>
    </location>
</feature>
<organism evidence="2">
    <name type="scientific">uncultured Pseudonocardia sp</name>
    <dbReference type="NCBI Taxonomy" id="211455"/>
    <lineage>
        <taxon>Bacteria</taxon>
        <taxon>Bacillati</taxon>
        <taxon>Actinomycetota</taxon>
        <taxon>Actinomycetes</taxon>
        <taxon>Pseudonocardiales</taxon>
        <taxon>Pseudonocardiaceae</taxon>
        <taxon>Pseudonocardia</taxon>
        <taxon>environmental samples</taxon>
    </lineage>
</organism>
<gene>
    <name evidence="2" type="ORF">AVDCRST_MAG66-831</name>
</gene>
<feature type="compositionally biased region" description="Basic residues" evidence="1">
    <location>
        <begin position="206"/>
        <end position="217"/>
    </location>
</feature>
<protein>
    <submittedName>
        <fullName evidence="2">DedA protein</fullName>
    </submittedName>
</protein>
<feature type="non-terminal residue" evidence="2">
    <location>
        <position position="236"/>
    </location>
</feature>
<feature type="compositionally biased region" description="Low complexity" evidence="1">
    <location>
        <begin position="97"/>
        <end position="117"/>
    </location>
</feature>
<feature type="compositionally biased region" description="Basic residues" evidence="1">
    <location>
        <begin position="70"/>
        <end position="96"/>
    </location>
</feature>
<feature type="compositionally biased region" description="Basic residues" evidence="1">
    <location>
        <begin position="126"/>
        <end position="137"/>
    </location>
</feature>
<dbReference type="AlphaFoldDB" id="A0A6J4NMG8"/>
<reference evidence="2" key="1">
    <citation type="submission" date="2020-02" db="EMBL/GenBank/DDBJ databases">
        <authorList>
            <person name="Meier V. D."/>
        </authorList>
    </citation>
    <scope>NUCLEOTIDE SEQUENCE</scope>
    <source>
        <strain evidence="2">AVDCRST_MAG66</strain>
    </source>
</reference>
<proteinExistence type="predicted"/>
<feature type="region of interest" description="Disordered" evidence="1">
    <location>
        <begin position="32"/>
        <end position="158"/>
    </location>
</feature>
<accession>A0A6J4NMG8</accession>
<dbReference type="EMBL" id="CADCUS010000125">
    <property type="protein sequence ID" value="CAA9390157.1"/>
    <property type="molecule type" value="Genomic_DNA"/>
</dbReference>
<feature type="compositionally biased region" description="Basic and acidic residues" evidence="1">
    <location>
        <begin position="51"/>
        <end position="61"/>
    </location>
</feature>
<name>A0A6J4NMG8_9PSEU</name>
<evidence type="ECO:0000313" key="2">
    <source>
        <dbReference type="EMBL" id="CAA9390157.1"/>
    </source>
</evidence>
<feature type="non-terminal residue" evidence="2">
    <location>
        <position position="1"/>
    </location>
</feature>